<evidence type="ECO:0000256" key="2">
    <source>
        <dbReference type="SAM" id="Phobius"/>
    </source>
</evidence>
<feature type="chain" id="PRO_5043129855" evidence="3">
    <location>
        <begin position="23"/>
        <end position="734"/>
    </location>
</feature>
<keyword evidence="2" id="KW-1133">Transmembrane helix</keyword>
<keyword evidence="2" id="KW-0472">Membrane</keyword>
<dbReference type="InterPro" id="IPR027628">
    <property type="entry name" value="DotA_TraY"/>
</dbReference>
<reference evidence="4" key="1">
    <citation type="submission" date="2015-09" db="EMBL/GenBank/DDBJ databases">
        <title>Draft Genome Sequences of Two Novel Amoeba-resistant Intranuclear Bacteria, Candidatus Berkiella cookevillensis and Candidatus Berkiella aquae.</title>
        <authorList>
            <person name="Mehari Y.T."/>
            <person name="Arivett B.A."/>
            <person name="Farone A.L."/>
            <person name="Gunderson J.H."/>
            <person name="Farone M.B."/>
        </authorList>
    </citation>
    <scope>NUCLEOTIDE SEQUENCE [LARGE SCALE GENOMIC DNA]</scope>
    <source>
        <strain evidence="4">CC99</strain>
    </source>
</reference>
<reference evidence="5" key="2">
    <citation type="journal article" date="2016" name="Genome Announc.">
        <title>Draft Genome Sequences of Two Novel Amoeba-Resistant Intranuclear Bacteria, 'Candidatus Berkiella cookevillensis' and 'Candidatus Berkiella aquae'.</title>
        <authorList>
            <person name="Mehari Y.T."/>
            <person name="Arivett B.A."/>
            <person name="Farone A.L."/>
            <person name="Gunderson J.H."/>
            <person name="Farone M.B."/>
        </authorList>
    </citation>
    <scope>NUCLEOTIDE SEQUENCE</scope>
    <source>
        <strain evidence="5">CC99</strain>
    </source>
</reference>
<dbReference type="RefSeq" id="WP_057622931.1">
    <property type="nucleotide sequence ID" value="NZ_LKHV02000001.1"/>
</dbReference>
<proteinExistence type="predicted"/>
<feature type="compositionally biased region" description="Gly residues" evidence="1">
    <location>
        <begin position="710"/>
        <end position="734"/>
    </location>
</feature>
<comment type="caution">
    <text evidence="4">The sequence shown here is derived from an EMBL/GenBank/DDBJ whole genome shotgun (WGS) entry which is preliminary data.</text>
</comment>
<organism evidence="4">
    <name type="scientific">Candidatus Berkiella cookevillensis</name>
    <dbReference type="NCBI Taxonomy" id="437022"/>
    <lineage>
        <taxon>Bacteria</taxon>
        <taxon>Pseudomonadati</taxon>
        <taxon>Pseudomonadota</taxon>
        <taxon>Gammaproteobacteria</taxon>
        <taxon>Candidatus Berkiellales</taxon>
        <taxon>Candidatus Berkiellaceae</taxon>
        <taxon>Candidatus Berkiella</taxon>
    </lineage>
</organism>
<reference evidence="5" key="3">
    <citation type="submission" date="2021-06" db="EMBL/GenBank/DDBJ databases">
        <title>Genomic Description and Analysis of Intracellular Bacteria, Candidatus Berkiella cookevillensis and Candidatus Berkiella aquae.</title>
        <authorList>
            <person name="Kidane D.T."/>
            <person name="Mehari Y.T."/>
            <person name="Rice F.C."/>
            <person name="Arivett B.A."/>
            <person name="Farone A.L."/>
            <person name="Berk S.G."/>
            <person name="Farone M.B."/>
        </authorList>
    </citation>
    <scope>NUCLEOTIDE SEQUENCE</scope>
    <source>
        <strain evidence="5">CC99</strain>
    </source>
</reference>
<accession>A0A0Q9YVI0</accession>
<feature type="transmembrane region" description="Helical" evidence="2">
    <location>
        <begin position="548"/>
        <end position="572"/>
    </location>
</feature>
<feature type="transmembrane region" description="Helical" evidence="2">
    <location>
        <begin position="513"/>
        <end position="536"/>
    </location>
</feature>
<dbReference type="NCBIfam" id="TIGR04346">
    <property type="entry name" value="DotA_TraY"/>
    <property type="match status" value="1"/>
</dbReference>
<feature type="transmembrane region" description="Helical" evidence="2">
    <location>
        <begin position="104"/>
        <end position="124"/>
    </location>
</feature>
<name>A0A0Q9YVI0_9GAMM</name>
<feature type="transmembrane region" description="Helical" evidence="2">
    <location>
        <begin position="592"/>
        <end position="615"/>
    </location>
</feature>
<feature type="signal peptide" evidence="3">
    <location>
        <begin position="1"/>
        <end position="22"/>
    </location>
</feature>
<evidence type="ECO:0000256" key="3">
    <source>
        <dbReference type="SAM" id="SignalP"/>
    </source>
</evidence>
<evidence type="ECO:0000313" key="5">
    <source>
        <dbReference type="EMBL" id="MCS5708334.1"/>
    </source>
</evidence>
<feature type="compositionally biased region" description="Basic and acidic residues" evidence="1">
    <location>
        <begin position="697"/>
        <end position="708"/>
    </location>
</feature>
<keyword evidence="3" id="KW-0732">Signal</keyword>
<dbReference type="EMBL" id="LKHV02000001">
    <property type="protein sequence ID" value="MCS5708334.1"/>
    <property type="molecule type" value="Genomic_DNA"/>
</dbReference>
<keyword evidence="6" id="KW-1185">Reference proteome</keyword>
<keyword evidence="2" id="KW-0812">Transmembrane</keyword>
<feature type="region of interest" description="Disordered" evidence="1">
    <location>
        <begin position="697"/>
        <end position="734"/>
    </location>
</feature>
<feature type="transmembrane region" description="Helical" evidence="2">
    <location>
        <begin position="443"/>
        <end position="461"/>
    </location>
</feature>
<dbReference type="EMBL" id="LKHV01000001">
    <property type="protein sequence ID" value="KRG20088.1"/>
    <property type="molecule type" value="Genomic_DNA"/>
</dbReference>
<dbReference type="AlphaFoldDB" id="A0A0Q9YVI0"/>
<evidence type="ECO:0000313" key="4">
    <source>
        <dbReference type="EMBL" id="KRG20088.1"/>
    </source>
</evidence>
<gene>
    <name evidence="4" type="ORF">CC99x_00309</name>
    <name evidence="5" type="ORF">CC99x_005385</name>
</gene>
<protein>
    <submittedName>
        <fullName evidence="5">DotA/TraY family protein</fullName>
    </submittedName>
</protein>
<evidence type="ECO:0000256" key="1">
    <source>
        <dbReference type="SAM" id="MobiDB-lite"/>
    </source>
</evidence>
<dbReference type="Proteomes" id="UP000051494">
    <property type="component" value="Unassembled WGS sequence"/>
</dbReference>
<sequence>MNIYIKLFSIALLALLSGNAFGIDFSWESPPSDKSIEFLGKIFGPVGTALTGPESGILGKVMQVFNIAVLTLGSIVVSYTIIVSTINTAQEGEVMGRKWSSAWIPLRAAVGAAMLIPAPTYSLIQILFMHITVLGVHAANQIWQVTISTFSTTGISGSISVGSDAQLKGITQHLFKGLVCAELWNGEYSGVLGHTVEAYIKEPQNQLWIGVKGHDKYANICGGLKPGNTPSNALDSASWITTNLDAFMAAVSLMQPAAEEAANQPDKTLWTNTGITLAAMNSLKSNIASTPLKVDEDSDFNVNTTTATNNGWLYAGSYYFAFVEYSNDISFNPPTTIDPDSSDINALGDVGRTVYDPLSRKNANEYMVESDKNSTAPEVDRSNRLEISSPAGLSSEAQQFVSEITGPLRDLAYLFMDHLTERYSDPVASVRAVGSEIMITCEIIWFAIIAIMFILLIVGCTMSGIQPLCFAIGMIGMVAIPLLSLLLALLWGIGCVMGIYIPMIPYLVFTFTAIGWLVLVIETIIAAPIVALGLVSPAQEVLGKAAPAVLLITGVFLRPSLMVIGFVASILLVRTVVTMINYGFSATIEASIAGIGIFGVIALVTLYGGLILAVIHECFSLIHVLPDKILRWIGGQVEQSSVGQQVKELEKSVEKGAEVGSSLMKGTAAIAGSVIQGQMEGGGGGLTTIIEKITEKMGGDGDGGKMDMGDGPGGGAEGPGAGPSGGGAPGGAGG</sequence>
<dbReference type="STRING" id="437022.CC99x_00309"/>
<dbReference type="OrthoDB" id="7010241at2"/>
<feature type="transmembrane region" description="Helical" evidence="2">
    <location>
        <begin position="64"/>
        <end position="83"/>
    </location>
</feature>
<evidence type="ECO:0000313" key="6">
    <source>
        <dbReference type="Proteomes" id="UP000051494"/>
    </source>
</evidence>
<feature type="transmembrane region" description="Helical" evidence="2">
    <location>
        <begin position="468"/>
        <end position="501"/>
    </location>
</feature>